<protein>
    <submittedName>
        <fullName evidence="1">Uncharacterized protein</fullName>
    </submittedName>
</protein>
<proteinExistence type="predicted"/>
<dbReference type="Proteomes" id="UP000030748">
    <property type="component" value="Unassembled WGS sequence"/>
</dbReference>
<reference evidence="1 2" key="1">
    <citation type="journal article" date="2013" name="Proc. Natl. Acad. Sci. U.S.A.">
        <title>Fine-scale variation in meiotic recombination in Mimulus inferred from population shotgun sequencing.</title>
        <authorList>
            <person name="Hellsten U."/>
            <person name="Wright K.M."/>
            <person name="Jenkins J."/>
            <person name="Shu S."/>
            <person name="Yuan Y."/>
            <person name="Wessler S.R."/>
            <person name="Schmutz J."/>
            <person name="Willis J.H."/>
            <person name="Rokhsar D.S."/>
        </authorList>
    </citation>
    <scope>NUCLEOTIDE SEQUENCE [LARGE SCALE GENOMIC DNA]</scope>
    <source>
        <strain evidence="2">cv. DUN x IM62</strain>
    </source>
</reference>
<organism evidence="1 2">
    <name type="scientific">Erythranthe guttata</name>
    <name type="common">Yellow monkey flower</name>
    <name type="synonym">Mimulus guttatus</name>
    <dbReference type="NCBI Taxonomy" id="4155"/>
    <lineage>
        <taxon>Eukaryota</taxon>
        <taxon>Viridiplantae</taxon>
        <taxon>Streptophyta</taxon>
        <taxon>Embryophyta</taxon>
        <taxon>Tracheophyta</taxon>
        <taxon>Spermatophyta</taxon>
        <taxon>Magnoliopsida</taxon>
        <taxon>eudicotyledons</taxon>
        <taxon>Gunneridae</taxon>
        <taxon>Pentapetalae</taxon>
        <taxon>asterids</taxon>
        <taxon>lamiids</taxon>
        <taxon>Lamiales</taxon>
        <taxon>Phrymaceae</taxon>
        <taxon>Erythranthe</taxon>
    </lineage>
</organism>
<keyword evidence="2" id="KW-1185">Reference proteome</keyword>
<dbReference type="EMBL" id="KI631456">
    <property type="protein sequence ID" value="EYU27533.1"/>
    <property type="molecule type" value="Genomic_DNA"/>
</dbReference>
<accession>A0A022QJU9</accession>
<evidence type="ECO:0000313" key="2">
    <source>
        <dbReference type="Proteomes" id="UP000030748"/>
    </source>
</evidence>
<gene>
    <name evidence="1" type="ORF">MIMGU_mgv1a0253372mg</name>
</gene>
<feature type="non-terminal residue" evidence="1">
    <location>
        <position position="1"/>
    </location>
</feature>
<name>A0A022QJU9_ERYGU</name>
<evidence type="ECO:0000313" key="1">
    <source>
        <dbReference type="EMBL" id="EYU27533.1"/>
    </source>
</evidence>
<sequence>YCLFDAQFHICCSCSIQVIEKYGVYCRHITGCRRGNLAIQCRKPGALRYVVCEQGPQLLLSTV</sequence>
<dbReference type="AlphaFoldDB" id="A0A022QJU9"/>